<dbReference type="Proteomes" id="UP000064189">
    <property type="component" value="Unassembled WGS sequence"/>
</dbReference>
<evidence type="ECO:0000256" key="1">
    <source>
        <dbReference type="SAM" id="Phobius"/>
    </source>
</evidence>
<keyword evidence="3" id="KW-1185">Reference proteome</keyword>
<dbReference type="Pfam" id="PF06177">
    <property type="entry name" value="QueT"/>
    <property type="match status" value="1"/>
</dbReference>
<dbReference type="PIRSF" id="PIRSF031501">
    <property type="entry name" value="QueT"/>
    <property type="match status" value="1"/>
</dbReference>
<dbReference type="PANTHER" id="PTHR40044:SF1">
    <property type="entry name" value="INTEGRAL MEMBRANE PROTEIN"/>
    <property type="match status" value="1"/>
</dbReference>
<feature type="transmembrane region" description="Helical" evidence="1">
    <location>
        <begin position="6"/>
        <end position="28"/>
    </location>
</feature>
<name>A0A109N2E9_9BACI</name>
<comment type="caution">
    <text evidence="2">The sequence shown here is derived from an EMBL/GenBank/DDBJ whole genome shotgun (WGS) entry which is preliminary data.</text>
</comment>
<proteinExistence type="predicted"/>
<gene>
    <name evidence="2" type="ORF">AS888_13330</name>
</gene>
<dbReference type="RefSeq" id="WP_061140559.1">
    <property type="nucleotide sequence ID" value="NZ_LNNH01000007.1"/>
</dbReference>
<organism evidence="2 3">
    <name type="scientific">Peribacillus simplex</name>
    <dbReference type="NCBI Taxonomy" id="1478"/>
    <lineage>
        <taxon>Bacteria</taxon>
        <taxon>Bacillati</taxon>
        <taxon>Bacillota</taxon>
        <taxon>Bacilli</taxon>
        <taxon>Bacillales</taxon>
        <taxon>Bacillaceae</taxon>
        <taxon>Peribacillus</taxon>
    </lineage>
</organism>
<keyword evidence="1" id="KW-1133">Transmembrane helix</keyword>
<evidence type="ECO:0008006" key="4">
    <source>
        <dbReference type="Google" id="ProtNLM"/>
    </source>
</evidence>
<sequence>MNNRTLVISGILAALYVAVSFVFQPISFGAYQFRVPEMLNHLIVFNKKYIYGIVGGVFISNLLFSPMVPFDLIFGVGQSILALLLVIFVSRFIKSIQGRMIATIIFFTFTMFLIAIELNLALDLPLWLSWGTTAVGEFVVLLVGAPIIYAMNKRIQFEKWL</sequence>
<dbReference type="AlphaFoldDB" id="A0A109N2E9"/>
<dbReference type="InterPro" id="IPR010387">
    <property type="entry name" value="QueT"/>
</dbReference>
<protein>
    <recommendedName>
        <fullName evidence="4">QueT transporter family protein</fullName>
    </recommendedName>
</protein>
<evidence type="ECO:0000313" key="2">
    <source>
        <dbReference type="EMBL" id="KWW22250.1"/>
    </source>
</evidence>
<feature type="transmembrane region" description="Helical" evidence="1">
    <location>
        <begin position="127"/>
        <end position="151"/>
    </location>
</feature>
<evidence type="ECO:0000313" key="3">
    <source>
        <dbReference type="Proteomes" id="UP000064189"/>
    </source>
</evidence>
<accession>A0A109N2E9</accession>
<keyword evidence="1" id="KW-0472">Membrane</keyword>
<feature type="transmembrane region" description="Helical" evidence="1">
    <location>
        <begin position="100"/>
        <end position="121"/>
    </location>
</feature>
<keyword evidence="1" id="KW-0812">Transmembrane</keyword>
<feature type="transmembrane region" description="Helical" evidence="1">
    <location>
        <begin position="72"/>
        <end position="93"/>
    </location>
</feature>
<reference evidence="2 3" key="1">
    <citation type="submission" date="2015-11" db="EMBL/GenBank/DDBJ databases">
        <title>Genome Sequence of Bacillus simplex strain VanAntwerpen2.</title>
        <authorList>
            <person name="Couger M.B."/>
        </authorList>
    </citation>
    <scope>NUCLEOTIDE SEQUENCE [LARGE SCALE GENOMIC DNA]</scope>
    <source>
        <strain evidence="2 3">VanAntwerpen02</strain>
    </source>
</reference>
<dbReference type="EMBL" id="LNNH01000007">
    <property type="protein sequence ID" value="KWW22250.1"/>
    <property type="molecule type" value="Genomic_DNA"/>
</dbReference>
<dbReference type="PANTHER" id="PTHR40044">
    <property type="entry name" value="INTEGRAL MEMBRANE PROTEIN-RELATED"/>
    <property type="match status" value="1"/>
</dbReference>
<feature type="transmembrane region" description="Helical" evidence="1">
    <location>
        <begin position="49"/>
        <end position="66"/>
    </location>
</feature>